<accession>A0ABS3CGG3</accession>
<dbReference type="EMBL" id="JAFKCU010000002">
    <property type="protein sequence ID" value="MBN7815236.1"/>
    <property type="molecule type" value="Genomic_DNA"/>
</dbReference>
<dbReference type="InterPro" id="IPR025336">
    <property type="entry name" value="SCO4226-like"/>
</dbReference>
<sequence length="90" mass="9855">MPKFVIEREIPGAGSLSAEDLKGISQTSCNVLRKMGSEIQWLHSYVTGDKIYCVYIAPNEEMVREHAKQGGFPANNVAVVSTIIDPTTSE</sequence>
<dbReference type="Proteomes" id="UP000664480">
    <property type="component" value="Unassembled WGS sequence"/>
</dbReference>
<gene>
    <name evidence="1" type="ORF">J0A69_07350</name>
</gene>
<reference evidence="1 2" key="1">
    <citation type="submission" date="2021-03" db="EMBL/GenBank/DDBJ databases">
        <title>novel species isolated from a fishpond in China.</title>
        <authorList>
            <person name="Lu H."/>
            <person name="Cai Z."/>
        </authorList>
    </citation>
    <scope>NUCLEOTIDE SEQUENCE [LARGE SCALE GENOMIC DNA]</scope>
    <source>
        <strain evidence="1 2">YJ13C</strain>
    </source>
</reference>
<comment type="caution">
    <text evidence="1">The sequence shown here is derived from an EMBL/GenBank/DDBJ whole genome shotgun (WGS) entry which is preliminary data.</text>
</comment>
<proteinExistence type="predicted"/>
<keyword evidence="2" id="KW-1185">Reference proteome</keyword>
<evidence type="ECO:0000313" key="1">
    <source>
        <dbReference type="EMBL" id="MBN7815236.1"/>
    </source>
</evidence>
<dbReference type="RefSeq" id="WP_206585923.1">
    <property type="nucleotide sequence ID" value="NZ_JAFKCU010000002.1"/>
</dbReference>
<dbReference type="Gene3D" id="3.30.70.3090">
    <property type="entry name" value="ORF SCO4226, nickel-binding ferredoxin-like monomer"/>
    <property type="match status" value="1"/>
</dbReference>
<name>A0ABS3CGG3_9BACT</name>
<dbReference type="Pfam" id="PF14026">
    <property type="entry name" value="SCO4226-like"/>
    <property type="match status" value="1"/>
</dbReference>
<protein>
    <submittedName>
        <fullName evidence="1">DUF4242 domain-containing protein</fullName>
    </submittedName>
</protein>
<evidence type="ECO:0000313" key="2">
    <source>
        <dbReference type="Proteomes" id="UP000664480"/>
    </source>
</evidence>
<organism evidence="1 2">
    <name type="scientific">Algoriphagus pacificus</name>
    <dbReference type="NCBI Taxonomy" id="2811234"/>
    <lineage>
        <taxon>Bacteria</taxon>
        <taxon>Pseudomonadati</taxon>
        <taxon>Bacteroidota</taxon>
        <taxon>Cytophagia</taxon>
        <taxon>Cytophagales</taxon>
        <taxon>Cyclobacteriaceae</taxon>
        <taxon>Algoriphagus</taxon>
    </lineage>
</organism>
<dbReference type="InterPro" id="IPR042557">
    <property type="entry name" value="SCO4226"/>
</dbReference>